<feature type="domain" description="HhH-GPD" evidence="13">
    <location>
        <begin position="51"/>
        <end position="198"/>
    </location>
</feature>
<comment type="function">
    <text evidence="12">DNA repair enzyme that has both DNA N-glycosylase activity and AP-lyase activity. The DNA N-glycosylase activity releases various damaged pyrimidines from DNA by cleaving the N-glycosidic bond, leaving an AP (apurinic/apyrimidinic) site. The AP-lyase activity cleaves the phosphodiester bond 3' to the AP site by a beta-elimination, leaving a 3'-terminal unsaturated sugar and a product with a terminal 5'-phosphate.</text>
</comment>
<feature type="binding site" evidence="12">
    <location>
        <position position="200"/>
    </location>
    <ligand>
        <name>[4Fe-4S] cluster</name>
        <dbReference type="ChEBI" id="CHEBI:49883"/>
    </ligand>
</feature>
<dbReference type="GO" id="GO:0141016">
    <property type="term" value="F:G/T mismatch-specific thymine-DNA glycosylase activity"/>
    <property type="evidence" value="ECO:0007669"/>
    <property type="project" value="UniProtKB-EC"/>
</dbReference>
<dbReference type="SMART" id="SM00478">
    <property type="entry name" value="ENDO3c"/>
    <property type="match status" value="1"/>
</dbReference>
<keyword evidence="14" id="KW-0255">Endonuclease</keyword>
<comment type="caution">
    <text evidence="14">The sequence shown here is derived from an EMBL/GenBank/DDBJ whole genome shotgun (WGS) entry which is preliminary data.</text>
</comment>
<protein>
    <recommendedName>
        <fullName evidence="12">Endonuclease III</fullName>
        <ecNumber evidence="12">4.2.99.18</ecNumber>
    </recommendedName>
    <alternativeName>
        <fullName evidence="12">DNA-(apurinic or apyrimidinic site) lyase</fullName>
    </alternativeName>
</protein>
<evidence type="ECO:0000256" key="10">
    <source>
        <dbReference type="ARBA" id="ARBA00023295"/>
    </source>
</evidence>
<keyword evidence="8 12" id="KW-0234">DNA repair</keyword>
<keyword evidence="7 12" id="KW-0411">Iron-sulfur</keyword>
<dbReference type="GO" id="GO:0046872">
    <property type="term" value="F:metal ion binding"/>
    <property type="evidence" value="ECO:0007669"/>
    <property type="project" value="UniProtKB-KW"/>
</dbReference>
<feature type="binding site" evidence="12">
    <location>
        <position position="210"/>
    </location>
    <ligand>
        <name>[4Fe-4S] cluster</name>
        <dbReference type="ChEBI" id="CHEBI:49883"/>
    </ligand>
</feature>
<reference evidence="14" key="1">
    <citation type="journal article" date="2020" name="mSystems">
        <title>Genome- and Community-Level Interaction Insights into Carbon Utilization and Element Cycling Functions of Hydrothermarchaeota in Hydrothermal Sediment.</title>
        <authorList>
            <person name="Zhou Z."/>
            <person name="Liu Y."/>
            <person name="Xu W."/>
            <person name="Pan J."/>
            <person name="Luo Z.H."/>
            <person name="Li M."/>
        </authorList>
    </citation>
    <scope>NUCLEOTIDE SEQUENCE [LARGE SCALE GENOMIC DNA]</scope>
    <source>
        <strain evidence="14">SpSt-468</strain>
    </source>
</reference>
<keyword evidence="5 12" id="KW-0378">Hydrolase</keyword>
<keyword evidence="12" id="KW-0238">DNA-binding</keyword>
<dbReference type="GO" id="GO:0000703">
    <property type="term" value="F:oxidized pyrimidine nucleobase lesion DNA N-glycosylase activity"/>
    <property type="evidence" value="ECO:0007669"/>
    <property type="project" value="TreeGrafter"/>
</dbReference>
<dbReference type="HAMAP" id="MF_00942">
    <property type="entry name" value="Nth"/>
    <property type="match status" value="1"/>
</dbReference>
<dbReference type="Gene3D" id="1.10.1670.10">
    <property type="entry name" value="Helix-hairpin-Helix base-excision DNA repair enzymes (C-terminal)"/>
    <property type="match status" value="1"/>
</dbReference>
<comment type="similarity">
    <text evidence="1 12">Belongs to the Nth/MutY family.</text>
</comment>
<comment type="catalytic activity">
    <reaction evidence="12">
        <text>2'-deoxyribonucleotide-(2'-deoxyribose 5'-phosphate)-2'-deoxyribonucleotide-DNA = a 3'-end 2'-deoxyribonucleotide-(2,3-dehydro-2,3-deoxyribose 5'-phosphate)-DNA + a 5'-end 5'-phospho-2'-deoxyribonucleoside-DNA + H(+)</text>
        <dbReference type="Rhea" id="RHEA:66592"/>
        <dbReference type="Rhea" id="RHEA-COMP:13180"/>
        <dbReference type="Rhea" id="RHEA-COMP:16897"/>
        <dbReference type="Rhea" id="RHEA-COMP:17067"/>
        <dbReference type="ChEBI" id="CHEBI:15378"/>
        <dbReference type="ChEBI" id="CHEBI:136412"/>
        <dbReference type="ChEBI" id="CHEBI:157695"/>
        <dbReference type="ChEBI" id="CHEBI:167181"/>
        <dbReference type="EC" id="4.2.99.18"/>
    </reaction>
</comment>
<organism evidence="14">
    <name type="scientific">Candidatus Methanomethylicus mesodigestus</name>
    <dbReference type="NCBI Taxonomy" id="1867258"/>
    <lineage>
        <taxon>Archaea</taxon>
        <taxon>Thermoproteota</taxon>
        <taxon>Methanosuratincolia</taxon>
        <taxon>Candidatus Methanomethylicales</taxon>
        <taxon>Candidatus Methanomethylicaceae</taxon>
        <taxon>Candidatus Methanomethylicus</taxon>
    </lineage>
</organism>
<dbReference type="SUPFAM" id="SSF48150">
    <property type="entry name" value="DNA-glycosylase"/>
    <property type="match status" value="1"/>
</dbReference>
<dbReference type="AlphaFoldDB" id="A0A7C3IKN2"/>
<dbReference type="Pfam" id="PF00730">
    <property type="entry name" value="HhH-GPD"/>
    <property type="match status" value="1"/>
</dbReference>
<evidence type="ECO:0000256" key="7">
    <source>
        <dbReference type="ARBA" id="ARBA00023014"/>
    </source>
</evidence>
<dbReference type="Gene3D" id="1.10.340.30">
    <property type="entry name" value="Hypothetical protein, domain 2"/>
    <property type="match status" value="1"/>
</dbReference>
<keyword evidence="14" id="KW-0540">Nuclease</keyword>
<keyword evidence="3 12" id="KW-0479">Metal-binding</keyword>
<dbReference type="FunFam" id="1.10.340.30:FF:000001">
    <property type="entry name" value="Endonuclease III"/>
    <property type="match status" value="1"/>
</dbReference>
<evidence type="ECO:0000313" key="14">
    <source>
        <dbReference type="EMBL" id="HFK19831.1"/>
    </source>
</evidence>
<dbReference type="SMART" id="SM00525">
    <property type="entry name" value="FES"/>
    <property type="match status" value="1"/>
</dbReference>
<keyword evidence="4 12" id="KW-0227">DNA damage</keyword>
<dbReference type="InterPro" id="IPR023170">
    <property type="entry name" value="HhH_base_excis_C"/>
</dbReference>
<evidence type="ECO:0000256" key="5">
    <source>
        <dbReference type="ARBA" id="ARBA00022801"/>
    </source>
</evidence>
<evidence type="ECO:0000259" key="13">
    <source>
        <dbReference type="SMART" id="SM00478"/>
    </source>
</evidence>
<proteinExistence type="inferred from homology"/>
<dbReference type="GO" id="GO:0006285">
    <property type="term" value="P:base-excision repair, AP site formation"/>
    <property type="evidence" value="ECO:0007669"/>
    <property type="project" value="TreeGrafter"/>
</dbReference>
<evidence type="ECO:0000256" key="3">
    <source>
        <dbReference type="ARBA" id="ARBA00022723"/>
    </source>
</evidence>
<dbReference type="GO" id="GO:0140078">
    <property type="term" value="F:class I DNA-(apurinic or apyrimidinic site) endonuclease activity"/>
    <property type="evidence" value="ECO:0007669"/>
    <property type="project" value="UniProtKB-EC"/>
</dbReference>
<comment type="cofactor">
    <cofactor evidence="12">
        <name>[4Fe-4S] cluster</name>
        <dbReference type="ChEBI" id="CHEBI:49883"/>
    </cofactor>
    <text evidence="12">Binds 1 [4Fe-4S] cluster.</text>
</comment>
<keyword evidence="10 12" id="KW-0326">Glycosidase</keyword>
<dbReference type="InterPro" id="IPR011257">
    <property type="entry name" value="DNA_glycosylase"/>
</dbReference>
<gene>
    <name evidence="12" type="primary">nth</name>
    <name evidence="14" type="ORF">ENS19_00950</name>
</gene>
<dbReference type="PANTHER" id="PTHR43286">
    <property type="entry name" value="ENDONUCLEASE III-LIKE PROTEIN 1"/>
    <property type="match status" value="1"/>
</dbReference>
<dbReference type="GO" id="GO:0051539">
    <property type="term" value="F:4 iron, 4 sulfur cluster binding"/>
    <property type="evidence" value="ECO:0007669"/>
    <property type="project" value="UniProtKB-UniRule"/>
</dbReference>
<feature type="binding site" evidence="12">
    <location>
        <position position="207"/>
    </location>
    <ligand>
        <name>[4Fe-4S] cluster</name>
        <dbReference type="ChEBI" id="CHEBI:49883"/>
    </ligand>
</feature>
<dbReference type="InterPro" id="IPR005759">
    <property type="entry name" value="Nth"/>
</dbReference>
<dbReference type="GO" id="GO:0003677">
    <property type="term" value="F:DNA binding"/>
    <property type="evidence" value="ECO:0007669"/>
    <property type="project" value="UniProtKB-UniRule"/>
</dbReference>
<evidence type="ECO:0000256" key="8">
    <source>
        <dbReference type="ARBA" id="ARBA00023204"/>
    </source>
</evidence>
<evidence type="ECO:0000256" key="6">
    <source>
        <dbReference type="ARBA" id="ARBA00023004"/>
    </source>
</evidence>
<evidence type="ECO:0000256" key="4">
    <source>
        <dbReference type="ARBA" id="ARBA00022763"/>
    </source>
</evidence>
<evidence type="ECO:0000256" key="2">
    <source>
        <dbReference type="ARBA" id="ARBA00022485"/>
    </source>
</evidence>
<evidence type="ECO:0000256" key="12">
    <source>
        <dbReference type="HAMAP-Rule" id="MF_00942"/>
    </source>
</evidence>
<evidence type="ECO:0000256" key="9">
    <source>
        <dbReference type="ARBA" id="ARBA00023239"/>
    </source>
</evidence>
<evidence type="ECO:0000256" key="1">
    <source>
        <dbReference type="ARBA" id="ARBA00008343"/>
    </source>
</evidence>
<dbReference type="CDD" id="cd00056">
    <property type="entry name" value="ENDO3c"/>
    <property type="match status" value="1"/>
</dbReference>
<evidence type="ECO:0000256" key="11">
    <source>
        <dbReference type="ARBA" id="ARBA00052915"/>
    </source>
</evidence>
<name>A0A7C3IKN2_9CREN</name>
<dbReference type="PANTHER" id="PTHR43286:SF1">
    <property type="entry name" value="ENDONUCLEASE III-LIKE PROTEIN 1"/>
    <property type="match status" value="1"/>
</dbReference>
<sequence>MPGWREEQAALGPSGIIRKMRESLGDARTALNEISSQEPHDPFRVLIGTILSHRTKDEKTAEAVERLFSEYGDAHSLAAAPVERVAELIKPVGFYNVKSRRIVEVASIISKDRGGEVPDTLDALMELPSVGRKTANCVLVYAFGKAAIPVDTHVHRIANRLGLVQTDRPEETEHCLETYFPKEMWVDVNDVFVSFGKSVCRPVGPRCGDCLLAGACRYYAGVPSSRKGKRA</sequence>
<dbReference type="InterPro" id="IPR003265">
    <property type="entry name" value="HhH-GPD_domain"/>
</dbReference>
<comment type="catalytic activity">
    <reaction evidence="11">
        <text>Hydrolyzes mismatched double-stranded DNA and polynucleotides, releasing free thymine.</text>
        <dbReference type="EC" id="3.2.2.29"/>
    </reaction>
</comment>
<keyword evidence="9 12" id="KW-0456">Lyase</keyword>
<dbReference type="EMBL" id="DSTX01000001">
    <property type="protein sequence ID" value="HFK19831.1"/>
    <property type="molecule type" value="Genomic_DNA"/>
</dbReference>
<dbReference type="InterPro" id="IPR003651">
    <property type="entry name" value="Endonuclease3_FeS-loop_motif"/>
</dbReference>
<accession>A0A7C3IKN2</accession>
<feature type="binding site" evidence="12">
    <location>
        <position position="216"/>
    </location>
    <ligand>
        <name>[4Fe-4S] cluster</name>
        <dbReference type="ChEBI" id="CHEBI:49883"/>
    </ligand>
</feature>
<dbReference type="GO" id="GO:0006289">
    <property type="term" value="P:nucleotide-excision repair"/>
    <property type="evidence" value="ECO:0007669"/>
    <property type="project" value="TreeGrafter"/>
</dbReference>
<keyword evidence="6 12" id="KW-0408">Iron</keyword>
<dbReference type="EC" id="4.2.99.18" evidence="12"/>
<keyword evidence="2 12" id="KW-0004">4Fe-4S</keyword>